<feature type="domain" description="Cytochrome c" evidence="8">
    <location>
        <begin position="258"/>
        <end position="392"/>
    </location>
</feature>
<proteinExistence type="predicted"/>
<evidence type="ECO:0000256" key="5">
    <source>
        <dbReference type="ARBA" id="ARBA00023002"/>
    </source>
</evidence>
<dbReference type="InterPro" id="IPR046863">
    <property type="entry name" value="MbnP-like_dom"/>
</dbReference>
<keyword evidence="2 7" id="KW-0349">Heme</keyword>
<feature type="domain" description="Cytochrome c" evidence="8">
    <location>
        <begin position="406"/>
        <end position="541"/>
    </location>
</feature>
<evidence type="ECO:0000256" key="7">
    <source>
        <dbReference type="PROSITE-ProRule" id="PRU00433"/>
    </source>
</evidence>
<dbReference type="PROSITE" id="PS51007">
    <property type="entry name" value="CYTC"/>
    <property type="match status" value="2"/>
</dbReference>
<sequence>MLELEIQPQWNDQGLKAAPAQKQTTPTVQRLDFLLSRLALQRADGSWLESADWFAFYSLDKGRLKAKTEGLPAGQFKAIRFEVGVPEAQDLADPHLLPADHPLNPDVCGLHWGWQGGYICMALEGRWLREDGELGGFSYHLAKAANSVKVEIPVEFQGGGPVTLQLTLDVAQILKGIDFSKDGSSTHSREGDPLLPRLRSNLARAFHLQSVRYDLYQTVTKSRTDKASLAPTSEGYPLAVTRRFPQVKLPADNPLTLQGVALGEKLFHDRRLSINSSQSCASCHSRGAAFSDPRQFSTGAEGQIGTRHAMPLFNLAWEQSFFWDGRAKSLREQVLAPIQDPHEMNETLERVVLKIADAKEDFAAAFGSTEITPERIAKALEQYLLTLVSQESRFDRTVRKVAQMTEEEKRGLQLFVTEFDPARGLRGADCFHCHGGTLFTDHQFKNNGLDLVPTDLGRMKVTGNPADRGKFKTPSLRNIAVTAPYMHDGRFATLEEVVEHYSSGVKRSETLDPNLAKHPDTGLQLTAEEKRALVAFLKTLTDEEFIAEPAKAKIARRP</sequence>
<evidence type="ECO:0000259" key="8">
    <source>
        <dbReference type="PROSITE" id="PS51007"/>
    </source>
</evidence>
<dbReference type="RefSeq" id="WP_345736508.1">
    <property type="nucleotide sequence ID" value="NZ_BAABIA010000004.1"/>
</dbReference>
<evidence type="ECO:0000313" key="9">
    <source>
        <dbReference type="EMBL" id="GAA5140354.1"/>
    </source>
</evidence>
<dbReference type="EMBL" id="BAABIA010000004">
    <property type="protein sequence ID" value="GAA5140354.1"/>
    <property type="molecule type" value="Genomic_DNA"/>
</dbReference>
<dbReference type="InterPro" id="IPR004852">
    <property type="entry name" value="Di-haem_cyt_c_peroxidsae"/>
</dbReference>
<dbReference type="Pfam" id="PF03150">
    <property type="entry name" value="CCP_MauG"/>
    <property type="match status" value="1"/>
</dbReference>
<dbReference type="PANTHER" id="PTHR30600">
    <property type="entry name" value="CYTOCHROME C PEROXIDASE-RELATED"/>
    <property type="match status" value="1"/>
</dbReference>
<keyword evidence="4" id="KW-0732">Signal</keyword>
<evidence type="ECO:0000256" key="3">
    <source>
        <dbReference type="ARBA" id="ARBA00022723"/>
    </source>
</evidence>
<reference evidence="10" key="1">
    <citation type="journal article" date="2019" name="Int. J. Syst. Evol. Microbiol.">
        <title>The Global Catalogue of Microorganisms (GCM) 10K type strain sequencing project: providing services to taxonomists for standard genome sequencing and annotation.</title>
        <authorList>
            <consortium name="The Broad Institute Genomics Platform"/>
            <consortium name="The Broad Institute Genome Sequencing Center for Infectious Disease"/>
            <person name="Wu L."/>
            <person name="Ma J."/>
        </authorList>
    </citation>
    <scope>NUCLEOTIDE SEQUENCE [LARGE SCALE GENOMIC DNA]</scope>
    <source>
        <strain evidence="10">JCM 18053</strain>
    </source>
</reference>
<dbReference type="Pfam" id="PF20243">
    <property type="entry name" value="MbnP"/>
    <property type="match status" value="1"/>
</dbReference>
<evidence type="ECO:0000256" key="2">
    <source>
        <dbReference type="ARBA" id="ARBA00022617"/>
    </source>
</evidence>
<keyword evidence="10" id="KW-1185">Reference proteome</keyword>
<keyword evidence="6 7" id="KW-0408">Iron</keyword>
<evidence type="ECO:0000256" key="1">
    <source>
        <dbReference type="ARBA" id="ARBA00004196"/>
    </source>
</evidence>
<dbReference type="SUPFAM" id="SSF46626">
    <property type="entry name" value="Cytochrome c"/>
    <property type="match status" value="2"/>
</dbReference>
<keyword evidence="5" id="KW-0560">Oxidoreductase</keyword>
<dbReference type="InterPro" id="IPR036909">
    <property type="entry name" value="Cyt_c-like_dom_sf"/>
</dbReference>
<organism evidence="9 10">
    <name type="scientific">Prosthecobacter algae</name>
    <dbReference type="NCBI Taxonomy" id="1144682"/>
    <lineage>
        <taxon>Bacteria</taxon>
        <taxon>Pseudomonadati</taxon>
        <taxon>Verrucomicrobiota</taxon>
        <taxon>Verrucomicrobiia</taxon>
        <taxon>Verrucomicrobiales</taxon>
        <taxon>Verrucomicrobiaceae</taxon>
        <taxon>Prosthecobacter</taxon>
    </lineage>
</organism>
<evidence type="ECO:0000256" key="4">
    <source>
        <dbReference type="ARBA" id="ARBA00022729"/>
    </source>
</evidence>
<dbReference type="InterPro" id="IPR051395">
    <property type="entry name" value="Cytochrome_c_Peroxidase/MauG"/>
</dbReference>
<keyword evidence="3 7" id="KW-0479">Metal-binding</keyword>
<dbReference type="Gene3D" id="1.10.760.10">
    <property type="entry name" value="Cytochrome c-like domain"/>
    <property type="match status" value="2"/>
</dbReference>
<name>A0ABP9P3T3_9BACT</name>
<dbReference type="Proteomes" id="UP001499852">
    <property type="component" value="Unassembled WGS sequence"/>
</dbReference>
<dbReference type="InterPro" id="IPR009056">
    <property type="entry name" value="Cyt_c-like_dom"/>
</dbReference>
<gene>
    <name evidence="9" type="ORF">GCM10023213_22830</name>
</gene>
<protein>
    <recommendedName>
        <fullName evidence="8">Cytochrome c domain-containing protein</fullName>
    </recommendedName>
</protein>
<accession>A0ABP9P3T3</accession>
<dbReference type="PANTHER" id="PTHR30600:SF10">
    <property type="entry name" value="BLL6722 PROTEIN"/>
    <property type="match status" value="1"/>
</dbReference>
<evidence type="ECO:0000313" key="10">
    <source>
        <dbReference type="Proteomes" id="UP001499852"/>
    </source>
</evidence>
<comment type="caution">
    <text evidence="9">The sequence shown here is derived from an EMBL/GenBank/DDBJ whole genome shotgun (WGS) entry which is preliminary data.</text>
</comment>
<evidence type="ECO:0000256" key="6">
    <source>
        <dbReference type="ARBA" id="ARBA00023004"/>
    </source>
</evidence>
<comment type="subcellular location">
    <subcellularLocation>
        <location evidence="1">Cell envelope</location>
    </subcellularLocation>
</comment>